<keyword evidence="5" id="KW-0479">Metal-binding</keyword>
<gene>
    <name evidence="11" type="ORF">ENS29_10975</name>
</gene>
<evidence type="ECO:0000256" key="7">
    <source>
        <dbReference type="ARBA" id="ARBA00023002"/>
    </source>
</evidence>
<dbReference type="Pfam" id="PF07992">
    <property type="entry name" value="Pyr_redox_2"/>
    <property type="match status" value="2"/>
</dbReference>
<keyword evidence="4" id="KW-0285">Flavoprotein</keyword>
<keyword evidence="6" id="KW-0274">FAD</keyword>
<dbReference type="GO" id="GO:0051539">
    <property type="term" value="F:4 iron, 4 sulfur cluster binding"/>
    <property type="evidence" value="ECO:0007669"/>
    <property type="project" value="UniProtKB-KW"/>
</dbReference>
<accession>A0A7C4RSY4</accession>
<dbReference type="Gene3D" id="3.50.50.60">
    <property type="entry name" value="FAD/NAD(P)-binding domain"/>
    <property type="match status" value="2"/>
</dbReference>
<comment type="caution">
    <text evidence="11">The sequence shown here is derived from an EMBL/GenBank/DDBJ whole genome shotgun (WGS) entry which is preliminary data.</text>
</comment>
<dbReference type="Pfam" id="PF01134">
    <property type="entry name" value="GIDA"/>
    <property type="match status" value="1"/>
</dbReference>
<keyword evidence="8" id="KW-0408">Iron</keyword>
<evidence type="ECO:0000256" key="4">
    <source>
        <dbReference type="ARBA" id="ARBA00022630"/>
    </source>
</evidence>
<evidence type="ECO:0000313" key="11">
    <source>
        <dbReference type="EMBL" id="HGU33364.1"/>
    </source>
</evidence>
<dbReference type="InterPro" id="IPR036188">
    <property type="entry name" value="FAD/NAD-bd_sf"/>
</dbReference>
<dbReference type="PROSITE" id="PS51379">
    <property type="entry name" value="4FE4S_FER_2"/>
    <property type="match status" value="4"/>
</dbReference>
<dbReference type="Gene3D" id="3.30.70.3270">
    <property type="match status" value="1"/>
</dbReference>
<dbReference type="SUPFAM" id="SSF51905">
    <property type="entry name" value="FAD/NAD(P)-binding domain"/>
    <property type="match status" value="1"/>
</dbReference>
<dbReference type="GO" id="GO:0046872">
    <property type="term" value="F:metal ion binding"/>
    <property type="evidence" value="ECO:0007669"/>
    <property type="project" value="UniProtKB-KW"/>
</dbReference>
<dbReference type="PANTHER" id="PTHR43498:SF1">
    <property type="entry name" value="COB--COM HETERODISULFIDE REDUCTASE IRON-SULFUR SUBUNIT A"/>
    <property type="match status" value="1"/>
</dbReference>
<dbReference type="Pfam" id="PF13237">
    <property type="entry name" value="Fer4_10"/>
    <property type="match status" value="1"/>
</dbReference>
<evidence type="ECO:0000256" key="3">
    <source>
        <dbReference type="ARBA" id="ARBA00022485"/>
    </source>
</evidence>
<evidence type="ECO:0000256" key="1">
    <source>
        <dbReference type="ARBA" id="ARBA00001974"/>
    </source>
</evidence>
<dbReference type="GO" id="GO:0016491">
    <property type="term" value="F:oxidoreductase activity"/>
    <property type="evidence" value="ECO:0007669"/>
    <property type="project" value="UniProtKB-KW"/>
</dbReference>
<dbReference type="EMBL" id="DSUH01000251">
    <property type="protein sequence ID" value="HGU33364.1"/>
    <property type="molecule type" value="Genomic_DNA"/>
</dbReference>
<dbReference type="InterPro" id="IPR023753">
    <property type="entry name" value="FAD/NAD-binding_dom"/>
</dbReference>
<protein>
    <submittedName>
        <fullName evidence="11">CoB--CoM heterodisulfide reductase iron-sulfur subunit A family protein</fullName>
    </submittedName>
</protein>
<organism evidence="11">
    <name type="scientific">Desulfatirhabdium butyrativorans</name>
    <dbReference type="NCBI Taxonomy" id="340467"/>
    <lineage>
        <taxon>Bacteria</taxon>
        <taxon>Pseudomonadati</taxon>
        <taxon>Thermodesulfobacteriota</taxon>
        <taxon>Desulfobacteria</taxon>
        <taxon>Desulfobacterales</taxon>
        <taxon>Desulfatirhabdiaceae</taxon>
        <taxon>Desulfatirhabdium</taxon>
    </lineage>
</organism>
<comment type="cofactor">
    <cofactor evidence="1">
        <name>FAD</name>
        <dbReference type="ChEBI" id="CHEBI:57692"/>
    </cofactor>
</comment>
<keyword evidence="9" id="KW-0411">Iron-sulfur</keyword>
<evidence type="ECO:0000259" key="10">
    <source>
        <dbReference type="PROSITE" id="PS51379"/>
    </source>
</evidence>
<keyword evidence="3" id="KW-0004">4Fe-4S</keyword>
<feature type="domain" description="4Fe-4S ferredoxin-type" evidence="10">
    <location>
        <begin position="974"/>
        <end position="1003"/>
    </location>
</feature>
<dbReference type="AlphaFoldDB" id="A0A7C4RSY4"/>
<evidence type="ECO:0000256" key="6">
    <source>
        <dbReference type="ARBA" id="ARBA00022827"/>
    </source>
</evidence>
<evidence type="ECO:0000256" key="9">
    <source>
        <dbReference type="ARBA" id="ARBA00023014"/>
    </source>
</evidence>
<dbReference type="InterPro" id="IPR017896">
    <property type="entry name" value="4Fe4S_Fe-S-bd"/>
</dbReference>
<name>A0A7C4RSY4_9BACT</name>
<dbReference type="InterPro" id="IPR039650">
    <property type="entry name" value="HdrA-like"/>
</dbReference>
<dbReference type="PANTHER" id="PTHR43498">
    <property type="entry name" value="FERREDOXIN:COB-COM HETERODISULFIDE REDUCTASE SUBUNIT A"/>
    <property type="match status" value="1"/>
</dbReference>
<evidence type="ECO:0000256" key="2">
    <source>
        <dbReference type="ARBA" id="ARBA00006561"/>
    </source>
</evidence>
<proteinExistence type="inferred from homology"/>
<feature type="domain" description="4Fe-4S ferredoxin-type" evidence="10">
    <location>
        <begin position="943"/>
        <end position="972"/>
    </location>
</feature>
<keyword evidence="7" id="KW-0560">Oxidoreductase</keyword>
<dbReference type="Gene3D" id="3.40.50.720">
    <property type="entry name" value="NAD(P)-binding Rossmann-like Domain"/>
    <property type="match status" value="1"/>
</dbReference>
<dbReference type="InterPro" id="IPR017900">
    <property type="entry name" value="4Fe4S_Fe_S_CS"/>
</dbReference>
<dbReference type="SUPFAM" id="SSF51971">
    <property type="entry name" value="Nucleotide-binding domain"/>
    <property type="match status" value="1"/>
</dbReference>
<feature type="domain" description="4Fe-4S ferredoxin-type" evidence="10">
    <location>
        <begin position="102"/>
        <end position="132"/>
    </location>
</feature>
<feature type="domain" description="4Fe-4S ferredoxin-type" evidence="10">
    <location>
        <begin position="149"/>
        <end position="178"/>
    </location>
</feature>
<evidence type="ECO:0000256" key="5">
    <source>
        <dbReference type="ARBA" id="ARBA00022723"/>
    </source>
</evidence>
<sequence length="1019" mass="111684">MTHHQPPVGSVMVVGAGVAGIQASLDMANAGYYVYLVDNSTTVGGLMAQLDKTFPTNDCAMCVISPFLVEVGRHLNIEIISNSEVETVEGNVGAFQVTLRNDPRYIDIDKCTACGQCRMVCPVTAINEFDCGLDLRKATYIRYPQAVPLAYAIDRSICIGCGLCEKVCLAEAIQYAEEPRKTTLEVGAVVLAMGSTTADPKRLDSLAYGKHPNIVTSLEFERILSASGPYKGHLMRPYDRKIPEKIAWMQCVGSRDINRAERGYCSSVCCMYAIKQSIIAKEHVSSPLDTAIFYMDMRTYGKDFDKYYMRAKDEKKVRFIRSRVHTIDPLDNGDLNVRYVLESGDIQEETFDLVVLSVGLSPSSAAVDLAQRLNLDLNEYRFIKTSDTSPVSTSRPGIYVCGSFQAPKDIPQSVMEASAAAAEATYNLSEARWTKTKVKDLPPEKDFSAEPPRIGVFVCNCGINIGGVANVPEVREYARTLPHVVHVEDNLFTCSQDTQEKIKQVLIEKEINRVVVASCSPRTHEPLFQETIREAGLNKYLFEMANIRDQNTWVHMATPEKATAKAKDLVRMAVAKAAYVEPLPQVILNVVPSVLVVGGGVAGMEAALGVANQGYQAFLVERSNQLGGMAHQLKSTWQGENVEFYLKKLIEAVQGHNNIRIFLETEVTHVTGTIGNFTTTLASHTGGAGPLQRTIQHGAAILATGAHEYKPTEYLYGKHPNVLTHLDFDQAAKDRDSRLLEAKSAVFIQCVGSRTPERPYCSRVCCAHALKSALWLKAIQPEMQLFILYRDIRSYGFRESLYQKAREAGIQFIRWDPENPPIVETLDAEAKGGGFAPLAVTVTDHILGRPIQIRTDLVVLAAAIVANENKKLFEAFKVPSNADGFLVEAHAKLRPVDFASEGLFLAGLAHYPKTIDESIAQAKAAVSRTMNIVSKQGILVGSVVASVQGERCAVCLTCVRTCPYGVPRIDPEKGHAVIEAVECHGCGVCASECPGKAITLKHFTDEQINAKTHALFCAA</sequence>
<reference evidence="11" key="1">
    <citation type="journal article" date="2020" name="mSystems">
        <title>Genome- and Community-Level Interaction Insights into Carbon Utilization and Element Cycling Functions of Hydrothermarchaeota in Hydrothermal Sediment.</title>
        <authorList>
            <person name="Zhou Z."/>
            <person name="Liu Y."/>
            <person name="Xu W."/>
            <person name="Pan J."/>
            <person name="Luo Z.H."/>
            <person name="Li M."/>
        </authorList>
    </citation>
    <scope>NUCLEOTIDE SEQUENCE [LARGE SCALE GENOMIC DNA]</scope>
    <source>
        <strain evidence="11">SpSt-477</strain>
    </source>
</reference>
<dbReference type="InterPro" id="IPR040131">
    <property type="entry name" value="MnmG_N"/>
</dbReference>
<dbReference type="Pfam" id="PF00037">
    <property type="entry name" value="Fer4"/>
    <property type="match status" value="1"/>
</dbReference>
<dbReference type="PROSITE" id="PS00198">
    <property type="entry name" value="4FE4S_FER_1"/>
    <property type="match status" value="3"/>
</dbReference>
<dbReference type="Gene3D" id="3.30.70.20">
    <property type="match status" value="1"/>
</dbReference>
<dbReference type="SUPFAM" id="SSF54862">
    <property type="entry name" value="4Fe-4S ferredoxins"/>
    <property type="match status" value="1"/>
</dbReference>
<comment type="similarity">
    <text evidence="2">Belongs to the HdrA family.</text>
</comment>
<evidence type="ECO:0000256" key="8">
    <source>
        <dbReference type="ARBA" id="ARBA00023004"/>
    </source>
</evidence>